<name>A0A543J3W7_9ACTN</name>
<evidence type="ECO:0000313" key="2">
    <source>
        <dbReference type="EMBL" id="TQM77526.1"/>
    </source>
</evidence>
<keyword evidence="1" id="KW-0812">Transmembrane</keyword>
<reference evidence="2 3" key="1">
    <citation type="submission" date="2019-06" db="EMBL/GenBank/DDBJ databases">
        <title>Sequencing the genomes of 1000 actinobacteria strains.</title>
        <authorList>
            <person name="Klenk H.-P."/>
        </authorList>
    </citation>
    <scope>NUCLEOTIDE SEQUENCE [LARGE SCALE GENOMIC DNA]</scope>
    <source>
        <strain evidence="2 3">DSM 43186</strain>
    </source>
</reference>
<feature type="transmembrane region" description="Helical" evidence="1">
    <location>
        <begin position="93"/>
        <end position="115"/>
    </location>
</feature>
<organism evidence="2 3">
    <name type="scientific">Thermopolyspora flexuosa</name>
    <dbReference type="NCBI Taxonomy" id="103836"/>
    <lineage>
        <taxon>Bacteria</taxon>
        <taxon>Bacillati</taxon>
        <taxon>Actinomycetota</taxon>
        <taxon>Actinomycetes</taxon>
        <taxon>Streptosporangiales</taxon>
        <taxon>Streptosporangiaceae</taxon>
        <taxon>Thermopolyspora</taxon>
    </lineage>
</organism>
<keyword evidence="1" id="KW-1133">Transmembrane helix</keyword>
<keyword evidence="1" id="KW-0472">Membrane</keyword>
<keyword evidence="3" id="KW-1185">Reference proteome</keyword>
<dbReference type="OrthoDB" id="4272751at2"/>
<gene>
    <name evidence="2" type="ORF">FHX40_4291</name>
</gene>
<dbReference type="InterPro" id="IPR010699">
    <property type="entry name" value="DUF1275"/>
</dbReference>
<feature type="transmembrane region" description="Helical" evidence="1">
    <location>
        <begin position="176"/>
        <end position="195"/>
    </location>
</feature>
<feature type="transmembrane region" description="Helical" evidence="1">
    <location>
        <begin position="12"/>
        <end position="41"/>
    </location>
</feature>
<dbReference type="PANTHER" id="PTHR37314">
    <property type="entry name" value="SLR0142 PROTEIN"/>
    <property type="match status" value="1"/>
</dbReference>
<accession>A0A543J3W7</accession>
<dbReference type="Pfam" id="PF06912">
    <property type="entry name" value="DUF1275"/>
    <property type="match status" value="1"/>
</dbReference>
<feature type="transmembrane region" description="Helical" evidence="1">
    <location>
        <begin position="201"/>
        <end position="218"/>
    </location>
</feature>
<protein>
    <submittedName>
        <fullName evidence="2">Uncharacterized membrane protein YoaK (UPF0700 family)</fullName>
    </submittedName>
</protein>
<evidence type="ECO:0000313" key="3">
    <source>
        <dbReference type="Proteomes" id="UP000319213"/>
    </source>
</evidence>
<feature type="transmembrane region" description="Helical" evidence="1">
    <location>
        <begin position="61"/>
        <end position="81"/>
    </location>
</feature>
<comment type="caution">
    <text evidence="2">The sequence shown here is derived from an EMBL/GenBank/DDBJ whole genome shotgun (WGS) entry which is preliminary data.</text>
</comment>
<feature type="transmembrane region" description="Helical" evidence="1">
    <location>
        <begin position="127"/>
        <end position="145"/>
    </location>
</feature>
<dbReference type="PANTHER" id="PTHR37314:SF4">
    <property type="entry name" value="UPF0700 TRANSMEMBRANE PROTEIN YOAK"/>
    <property type="match status" value="1"/>
</dbReference>
<evidence type="ECO:0000256" key="1">
    <source>
        <dbReference type="SAM" id="Phobius"/>
    </source>
</evidence>
<sequence>MTRGVRPPRPPRFVVAFVVLTAVTGVVEAVSFLGLGMVFTAVMTGNTLFLGFALAGQRLPVAGPLVAVAAFSAGAIVGNRVTARLAARDGERWLPSALYGEGALLAVAAMLALGLPAENPHLTPHRFVVIGAVAAIMGARNVTIIRAGARSRDLPTTVVTRALAGAFMGGPPGTMLRRLATVVGMVVGAALGALLLRFHPIFPLLLASVAVVVAGALCEREIREGGRPS</sequence>
<dbReference type="Proteomes" id="UP000319213">
    <property type="component" value="Unassembled WGS sequence"/>
</dbReference>
<dbReference type="AlphaFoldDB" id="A0A543J3W7"/>
<dbReference type="EMBL" id="VFPQ01000001">
    <property type="protein sequence ID" value="TQM77526.1"/>
    <property type="molecule type" value="Genomic_DNA"/>
</dbReference>
<proteinExistence type="predicted"/>